<comment type="caution">
    <text evidence="4">The sequence shown here is derived from an EMBL/GenBank/DDBJ whole genome shotgun (WGS) entry which is preliminary data.</text>
</comment>
<keyword evidence="1" id="KW-1133">Transmembrane helix</keyword>
<accession>A0A917HVC1</accession>
<dbReference type="EMBL" id="BMER01000002">
    <property type="protein sequence ID" value="GGG90585.1"/>
    <property type="molecule type" value="Genomic_DNA"/>
</dbReference>
<dbReference type="AlphaFoldDB" id="A0A917HVC1"/>
<dbReference type="Gene3D" id="2.60.120.1440">
    <property type="match status" value="1"/>
</dbReference>
<reference evidence="4" key="2">
    <citation type="submission" date="2020-09" db="EMBL/GenBank/DDBJ databases">
        <authorList>
            <person name="Sun Q."/>
            <person name="Zhou Y."/>
        </authorList>
    </citation>
    <scope>NUCLEOTIDE SEQUENCE</scope>
    <source>
        <strain evidence="4">CGMCC 1.12195</strain>
    </source>
</reference>
<evidence type="ECO:0000256" key="1">
    <source>
        <dbReference type="SAM" id="Phobius"/>
    </source>
</evidence>
<gene>
    <name evidence="4" type="ORF">GCM10007415_26400</name>
</gene>
<dbReference type="FunFam" id="2.60.120.1440:FF:000001">
    <property type="entry name" value="Putative anti-sigma factor"/>
    <property type="match status" value="1"/>
</dbReference>
<dbReference type="InterPro" id="IPR012373">
    <property type="entry name" value="Ferrdict_sens_TM"/>
</dbReference>
<dbReference type="InterPro" id="IPR006860">
    <property type="entry name" value="FecR"/>
</dbReference>
<evidence type="ECO:0000313" key="5">
    <source>
        <dbReference type="Proteomes" id="UP000660862"/>
    </source>
</evidence>
<evidence type="ECO:0000259" key="3">
    <source>
        <dbReference type="Pfam" id="PF16344"/>
    </source>
</evidence>
<dbReference type="InterPro" id="IPR032508">
    <property type="entry name" value="FecR_C"/>
</dbReference>
<dbReference type="Gene3D" id="3.55.50.30">
    <property type="match status" value="1"/>
</dbReference>
<sequence length="389" mass="44099">MEMKQLFLKYMRNEITQQELKELFRYFGSPENREQLDALIYRELCKEDRYESAALTELFTTLDDKVLCQIKSQGIVHDMESSPRAQNYRIWKRIAIAAALLIVLATGIALFLRKENTHPPSEEFTQLSDIPPGYNRAILTVGSGTPLELDSTKTGIQIEDGQVQYNDGTVIETSSKTRQYAVLSTPNGGNYTITLPDGTIVWLNAASTLRYPLAFTGDSREVVLDGEAYFEVHKNHKQPFIVVSHGQRVTVLGTTFNINAYLDEGEIATTLVEGAVEVTKQGADGPQRLYPGQQAVFKNNKFDIKPVDVEYYTNWRTGKFTFDRVKLAIVLRHIERWYDVEFVGSSTIGDIPFWGSLSREVMLSELLDVLTLNTGLTFKREGRKIMMKP</sequence>
<keyword evidence="5" id="KW-1185">Reference proteome</keyword>
<protein>
    <submittedName>
        <fullName evidence="4">Iron dicitrate transporter FecR</fullName>
    </submittedName>
</protein>
<keyword evidence="1" id="KW-0472">Membrane</keyword>
<dbReference type="PANTHER" id="PTHR30273:SF2">
    <property type="entry name" value="PROTEIN FECR"/>
    <property type="match status" value="1"/>
</dbReference>
<dbReference type="Proteomes" id="UP000660862">
    <property type="component" value="Unassembled WGS sequence"/>
</dbReference>
<feature type="domain" description="Protein FecR C-terminal" evidence="3">
    <location>
        <begin position="319"/>
        <end position="385"/>
    </location>
</feature>
<organism evidence="4 5">
    <name type="scientific">Parapedobacter pyrenivorans</name>
    <dbReference type="NCBI Taxonomy" id="1305674"/>
    <lineage>
        <taxon>Bacteria</taxon>
        <taxon>Pseudomonadati</taxon>
        <taxon>Bacteroidota</taxon>
        <taxon>Sphingobacteriia</taxon>
        <taxon>Sphingobacteriales</taxon>
        <taxon>Sphingobacteriaceae</taxon>
        <taxon>Parapedobacter</taxon>
    </lineage>
</organism>
<dbReference type="Pfam" id="PF16344">
    <property type="entry name" value="FecR_C"/>
    <property type="match status" value="1"/>
</dbReference>
<keyword evidence="1" id="KW-0812">Transmembrane</keyword>
<dbReference type="GO" id="GO:0016989">
    <property type="term" value="F:sigma factor antagonist activity"/>
    <property type="evidence" value="ECO:0007669"/>
    <property type="project" value="TreeGrafter"/>
</dbReference>
<feature type="domain" description="FecR protein" evidence="2">
    <location>
        <begin position="182"/>
        <end position="277"/>
    </location>
</feature>
<evidence type="ECO:0000259" key="2">
    <source>
        <dbReference type="Pfam" id="PF04773"/>
    </source>
</evidence>
<dbReference type="Pfam" id="PF04773">
    <property type="entry name" value="FecR"/>
    <property type="match status" value="1"/>
</dbReference>
<reference evidence="4" key="1">
    <citation type="journal article" date="2014" name="Int. J. Syst. Evol. Microbiol.">
        <title>Complete genome sequence of Corynebacterium casei LMG S-19264T (=DSM 44701T), isolated from a smear-ripened cheese.</title>
        <authorList>
            <consortium name="US DOE Joint Genome Institute (JGI-PGF)"/>
            <person name="Walter F."/>
            <person name="Albersmeier A."/>
            <person name="Kalinowski J."/>
            <person name="Ruckert C."/>
        </authorList>
    </citation>
    <scope>NUCLEOTIDE SEQUENCE</scope>
    <source>
        <strain evidence="4">CGMCC 1.12195</strain>
    </source>
</reference>
<evidence type="ECO:0000313" key="4">
    <source>
        <dbReference type="EMBL" id="GGG90585.1"/>
    </source>
</evidence>
<dbReference type="PANTHER" id="PTHR30273">
    <property type="entry name" value="PERIPLASMIC SIGNAL SENSOR AND SIGMA FACTOR ACTIVATOR FECR-RELATED"/>
    <property type="match status" value="1"/>
</dbReference>
<name>A0A917HVC1_9SPHI</name>
<proteinExistence type="predicted"/>
<feature type="transmembrane region" description="Helical" evidence="1">
    <location>
        <begin position="94"/>
        <end position="112"/>
    </location>
</feature>